<keyword evidence="1" id="KW-1133">Transmembrane helix</keyword>
<evidence type="ECO:0000313" key="3">
    <source>
        <dbReference type="Proteomes" id="UP000094455"/>
    </source>
</evidence>
<dbReference type="Proteomes" id="UP000094455">
    <property type="component" value="Unassembled WGS sequence"/>
</dbReference>
<accession>A0A1E3NM34</accession>
<feature type="transmembrane region" description="Helical" evidence="1">
    <location>
        <begin position="210"/>
        <end position="231"/>
    </location>
</feature>
<dbReference type="PANTHER" id="PTHR21329">
    <property type="entry name" value="PHOSPHATIDYLINOSITOL N-ACETYLGLUCOSAMINYLTRANSFERASE SUBUNIT Q-RELATED"/>
    <property type="match status" value="1"/>
</dbReference>
<feature type="transmembrane region" description="Helical" evidence="1">
    <location>
        <begin position="408"/>
        <end position="437"/>
    </location>
</feature>
<protein>
    <submittedName>
        <fullName evidence="2">Uncharacterized protein</fullName>
    </submittedName>
</protein>
<dbReference type="InterPro" id="IPR007720">
    <property type="entry name" value="PigQ/GPI1"/>
</dbReference>
<dbReference type="OrthoDB" id="70250at2759"/>
<dbReference type="GO" id="GO:0016020">
    <property type="term" value="C:membrane"/>
    <property type="evidence" value="ECO:0007669"/>
    <property type="project" value="InterPro"/>
</dbReference>
<keyword evidence="1" id="KW-0812">Transmembrane</keyword>
<dbReference type="PANTHER" id="PTHR21329:SF3">
    <property type="entry name" value="PHOSPHATIDYLINOSITOL N-ACETYLGLUCOSAMINYLTRANSFERASE SUBUNIT Q"/>
    <property type="match status" value="1"/>
</dbReference>
<gene>
    <name evidence="2" type="ORF">PICMEDRAFT_108694</name>
</gene>
<dbReference type="AlphaFoldDB" id="A0A1E3NM34"/>
<feature type="transmembrane region" description="Helical" evidence="1">
    <location>
        <begin position="480"/>
        <end position="504"/>
    </location>
</feature>
<dbReference type="Pfam" id="PF05024">
    <property type="entry name" value="Gpi1"/>
    <property type="match status" value="1"/>
</dbReference>
<proteinExistence type="predicted"/>
<feature type="transmembrane region" description="Helical" evidence="1">
    <location>
        <begin position="510"/>
        <end position="535"/>
    </location>
</feature>
<evidence type="ECO:0000313" key="2">
    <source>
        <dbReference type="EMBL" id="ODQ47205.1"/>
    </source>
</evidence>
<name>A0A1E3NM34_9ASCO</name>
<dbReference type="EMBL" id="KV454002">
    <property type="protein sequence ID" value="ODQ47205.1"/>
    <property type="molecule type" value="Genomic_DNA"/>
</dbReference>
<dbReference type="STRING" id="763406.A0A1E3NM34"/>
<dbReference type="RefSeq" id="XP_019018318.1">
    <property type="nucleotide sequence ID" value="XM_019159723.1"/>
</dbReference>
<dbReference type="GeneID" id="30176410"/>
<sequence length="653" mass="77632">MMHSDRELKSEAQDTVSLFWPNDIHLEDDEEKYVILGYIINRFKMVIVDVIKRDEFKELNGKVERTILKKLEIIGTINFRSKKLNSKMMYYDFVHDKLLVSSNEVLIYFKPPKSWKLEYYSLDPITINIFWNNNDQARSMVFEKFTTDEYNKKMNYHWTDKGKENGNKNEMREVLRMINLTNFIRSKINPTISTSVFPKMRSDLKASLELIFTIVSFLYNLLIQKMCYLISNLLTYPFFKLKYKLPDDERYPIGVSFVLISYSFHQLNFRIRQFYNLPLQFNKLKFSKTEGEASILKGTRFSPSEYIKFYNTVWLIINDLFLGVIFSNVLRANHDFIVSAFQSYIPLYEALLSNTISWLMNSPAGFKLNNELASFLGQLIFWVLDLWRSTTLRWIQSNIGELLQMVEILTRYCGLSLFLSMSLDLTNIFFLNIYGFYVACTRLYSWQLNIVRSLFRLFYGKKYNILRNRVDSNDYEFDQLMLGIIIFTILIYLLPTVFIFYLTFVLARLTILFVSSVLKFLLISLNHIPIVVLLLKLKNQERLPAGLLLDVQRSGFHLKSRSLTMKQIYRSHMNSMLRFNLFNLNHQTIFEQVKSYNLKTTIHTNYVSDSDFEHEKYRMSDVVANWKRVSIMNLIKIVLFGETIKDYDYKRMF</sequence>
<keyword evidence="1" id="KW-0472">Membrane</keyword>
<dbReference type="GO" id="GO:0006506">
    <property type="term" value="P:GPI anchor biosynthetic process"/>
    <property type="evidence" value="ECO:0007669"/>
    <property type="project" value="InterPro"/>
</dbReference>
<dbReference type="GO" id="GO:0005783">
    <property type="term" value="C:endoplasmic reticulum"/>
    <property type="evidence" value="ECO:0007669"/>
    <property type="project" value="TreeGrafter"/>
</dbReference>
<reference evidence="2 3" key="1">
    <citation type="journal article" date="2016" name="Proc. Natl. Acad. Sci. U.S.A.">
        <title>Comparative genomics of biotechnologically important yeasts.</title>
        <authorList>
            <person name="Riley R."/>
            <person name="Haridas S."/>
            <person name="Wolfe K.H."/>
            <person name="Lopes M.R."/>
            <person name="Hittinger C.T."/>
            <person name="Goeker M."/>
            <person name="Salamov A.A."/>
            <person name="Wisecaver J.H."/>
            <person name="Long T.M."/>
            <person name="Calvey C.H."/>
            <person name="Aerts A.L."/>
            <person name="Barry K.W."/>
            <person name="Choi C."/>
            <person name="Clum A."/>
            <person name="Coughlan A.Y."/>
            <person name="Deshpande S."/>
            <person name="Douglass A.P."/>
            <person name="Hanson S.J."/>
            <person name="Klenk H.-P."/>
            <person name="LaButti K.M."/>
            <person name="Lapidus A."/>
            <person name="Lindquist E.A."/>
            <person name="Lipzen A.M."/>
            <person name="Meier-Kolthoff J.P."/>
            <person name="Ohm R.A."/>
            <person name="Otillar R.P."/>
            <person name="Pangilinan J.L."/>
            <person name="Peng Y."/>
            <person name="Rokas A."/>
            <person name="Rosa C.A."/>
            <person name="Scheuner C."/>
            <person name="Sibirny A.A."/>
            <person name="Slot J.C."/>
            <person name="Stielow J.B."/>
            <person name="Sun H."/>
            <person name="Kurtzman C.P."/>
            <person name="Blackwell M."/>
            <person name="Grigoriev I.V."/>
            <person name="Jeffries T.W."/>
        </authorList>
    </citation>
    <scope>NUCLEOTIDE SEQUENCE [LARGE SCALE GENOMIC DNA]</scope>
    <source>
        <strain evidence="2 3">NRRL Y-2026</strain>
    </source>
</reference>
<keyword evidence="3" id="KW-1185">Reference proteome</keyword>
<evidence type="ECO:0000256" key="1">
    <source>
        <dbReference type="SAM" id="Phobius"/>
    </source>
</evidence>
<organism evidence="2 3">
    <name type="scientific">Pichia membranifaciens NRRL Y-2026</name>
    <dbReference type="NCBI Taxonomy" id="763406"/>
    <lineage>
        <taxon>Eukaryota</taxon>
        <taxon>Fungi</taxon>
        <taxon>Dikarya</taxon>
        <taxon>Ascomycota</taxon>
        <taxon>Saccharomycotina</taxon>
        <taxon>Pichiomycetes</taxon>
        <taxon>Pichiales</taxon>
        <taxon>Pichiaceae</taxon>
        <taxon>Pichia</taxon>
    </lineage>
</organism>